<protein>
    <submittedName>
        <fullName evidence="2">NYN domain-containing protein</fullName>
    </submittedName>
</protein>
<dbReference type="Pfam" id="PF01936">
    <property type="entry name" value="NYN"/>
    <property type="match status" value="1"/>
</dbReference>
<evidence type="ECO:0000313" key="2">
    <source>
        <dbReference type="EMBL" id="SKA74307.1"/>
    </source>
</evidence>
<dbReference type="EMBL" id="FUXU01000190">
    <property type="protein sequence ID" value="SKA74307.1"/>
    <property type="molecule type" value="Genomic_DNA"/>
</dbReference>
<dbReference type="OrthoDB" id="9794137at2"/>
<dbReference type="InterPro" id="IPR021139">
    <property type="entry name" value="NYN"/>
</dbReference>
<reference evidence="3" key="1">
    <citation type="submission" date="2017-02" db="EMBL/GenBank/DDBJ databases">
        <authorList>
            <person name="Varghese N."/>
            <person name="Submissions S."/>
        </authorList>
    </citation>
    <scope>NUCLEOTIDE SEQUENCE [LARGE SCALE GENOMIC DNA]</scope>
    <source>
        <strain evidence="3">DSM 22720</strain>
    </source>
</reference>
<sequence>MDSGTMAKLMWRYWVCHVDKKQHEELHRIYFYDCPPLTKKIHHPTSGEFVDLGSTPIAKFRSELHQNLIKFPFVARRMGFLDEGNARWVVRSNDLHKKLIKGSISASEISPDQITYHAGQKGVDMKIGLDIATLVLKDQVQKIVLISGDSDFVPAAKLARTEGAHFVLDAMNASIRDDLAEHIDQLRTHIKWFSEKHAETA</sequence>
<gene>
    <name evidence="2" type="ORF">SAMN02745132_04850</name>
</gene>
<dbReference type="AlphaFoldDB" id="A0A1T4WAT3"/>
<dbReference type="CDD" id="cd18722">
    <property type="entry name" value="PIN_NicB-like"/>
    <property type="match status" value="1"/>
</dbReference>
<feature type="domain" description="NYN" evidence="1">
    <location>
        <begin position="88"/>
        <end position="168"/>
    </location>
</feature>
<evidence type="ECO:0000313" key="3">
    <source>
        <dbReference type="Proteomes" id="UP000190162"/>
    </source>
</evidence>
<name>A0A1T4WAT3_9GAMM</name>
<dbReference type="Proteomes" id="UP000190162">
    <property type="component" value="Unassembled WGS sequence"/>
</dbReference>
<dbReference type="Gene3D" id="3.40.50.1010">
    <property type="entry name" value="5'-nuclease"/>
    <property type="match status" value="1"/>
</dbReference>
<organism evidence="2 3">
    <name type="scientific">Enterovibrio nigricans DSM 22720</name>
    <dbReference type="NCBI Taxonomy" id="1121868"/>
    <lineage>
        <taxon>Bacteria</taxon>
        <taxon>Pseudomonadati</taxon>
        <taxon>Pseudomonadota</taxon>
        <taxon>Gammaproteobacteria</taxon>
        <taxon>Vibrionales</taxon>
        <taxon>Vibrionaceae</taxon>
        <taxon>Enterovibrio</taxon>
    </lineage>
</organism>
<proteinExistence type="predicted"/>
<accession>A0A1T4WAT3</accession>
<dbReference type="GO" id="GO:0004540">
    <property type="term" value="F:RNA nuclease activity"/>
    <property type="evidence" value="ECO:0007669"/>
    <property type="project" value="InterPro"/>
</dbReference>
<keyword evidence="3" id="KW-1185">Reference proteome</keyword>
<evidence type="ECO:0000259" key="1">
    <source>
        <dbReference type="Pfam" id="PF01936"/>
    </source>
</evidence>